<dbReference type="VEuPathDB" id="FungiDB:GGTG_03393"/>
<dbReference type="InterPro" id="IPR036673">
    <property type="entry name" value="Cyanovirin-N_sf"/>
</dbReference>
<keyword evidence="1" id="KW-0732">Signal</keyword>
<proteinExistence type="predicted"/>
<dbReference type="EnsemblFungi" id="EJT78292">
    <property type="protein sequence ID" value="EJT78292"/>
    <property type="gene ID" value="GGTG_03393"/>
</dbReference>
<accession>J3NQ36</accession>
<evidence type="ECO:0000313" key="3">
    <source>
        <dbReference type="EMBL" id="EJT78292.1"/>
    </source>
</evidence>
<gene>
    <name evidence="4" type="primary">20343851</name>
    <name evidence="3" type="ORF">GGTG_03393</name>
</gene>
<dbReference type="AlphaFoldDB" id="J3NQ36"/>
<feature type="signal peptide" evidence="1">
    <location>
        <begin position="1"/>
        <end position="20"/>
    </location>
</feature>
<protein>
    <recommendedName>
        <fullName evidence="2">Cyanovirin-N domain-containing protein</fullName>
    </recommendedName>
</protein>
<dbReference type="OrthoDB" id="3068152at2759"/>
<organism evidence="3">
    <name type="scientific">Gaeumannomyces tritici (strain R3-111a-1)</name>
    <name type="common">Wheat and barley take-all root rot fungus</name>
    <name type="synonym">Gaeumannomyces graminis var. tritici</name>
    <dbReference type="NCBI Taxonomy" id="644352"/>
    <lineage>
        <taxon>Eukaryota</taxon>
        <taxon>Fungi</taxon>
        <taxon>Dikarya</taxon>
        <taxon>Ascomycota</taxon>
        <taxon>Pezizomycotina</taxon>
        <taxon>Sordariomycetes</taxon>
        <taxon>Sordariomycetidae</taxon>
        <taxon>Magnaporthales</taxon>
        <taxon>Magnaporthaceae</taxon>
        <taxon>Gaeumannomyces</taxon>
    </lineage>
</organism>
<dbReference type="InterPro" id="IPR011058">
    <property type="entry name" value="Cyanovirin-N"/>
</dbReference>
<dbReference type="HOGENOM" id="CLU_1835298_0_0_1"/>
<evidence type="ECO:0000259" key="2">
    <source>
        <dbReference type="Pfam" id="PF08881"/>
    </source>
</evidence>
<dbReference type="RefSeq" id="XP_009219437.1">
    <property type="nucleotide sequence ID" value="XM_009221173.1"/>
</dbReference>
<reference evidence="3" key="2">
    <citation type="submission" date="2010-07" db="EMBL/GenBank/DDBJ databases">
        <authorList>
            <consortium name="The Broad Institute Genome Sequencing Platform"/>
            <consortium name="Broad Institute Genome Sequencing Center for Infectious Disease"/>
            <person name="Ma L.-J."/>
            <person name="Dead R."/>
            <person name="Young S."/>
            <person name="Zeng Q."/>
            <person name="Koehrsen M."/>
            <person name="Alvarado L."/>
            <person name="Berlin A."/>
            <person name="Chapman S.B."/>
            <person name="Chen Z."/>
            <person name="Freedman E."/>
            <person name="Gellesch M."/>
            <person name="Goldberg J."/>
            <person name="Griggs A."/>
            <person name="Gujja S."/>
            <person name="Heilman E.R."/>
            <person name="Heiman D."/>
            <person name="Hepburn T."/>
            <person name="Howarth C."/>
            <person name="Jen D."/>
            <person name="Larson L."/>
            <person name="Mehta T."/>
            <person name="Neiman D."/>
            <person name="Pearson M."/>
            <person name="Roberts A."/>
            <person name="Saif S."/>
            <person name="Shea T."/>
            <person name="Shenoy N."/>
            <person name="Sisk P."/>
            <person name="Stolte C."/>
            <person name="Sykes S."/>
            <person name="Walk T."/>
            <person name="White J."/>
            <person name="Yandava C."/>
            <person name="Haas B."/>
            <person name="Nusbaum C."/>
            <person name="Birren B."/>
        </authorList>
    </citation>
    <scope>NUCLEOTIDE SEQUENCE</scope>
    <source>
        <strain evidence="3">R3-111a-1</strain>
    </source>
</reference>
<dbReference type="Pfam" id="PF08881">
    <property type="entry name" value="CVNH"/>
    <property type="match status" value="1"/>
</dbReference>
<reference evidence="4" key="5">
    <citation type="submission" date="2018-04" db="UniProtKB">
        <authorList>
            <consortium name="EnsemblFungi"/>
        </authorList>
    </citation>
    <scope>IDENTIFICATION</scope>
    <source>
        <strain evidence="4">R3-111a-1</strain>
    </source>
</reference>
<dbReference type="GeneID" id="20343851"/>
<dbReference type="EMBL" id="GL385396">
    <property type="protein sequence ID" value="EJT78292.1"/>
    <property type="molecule type" value="Genomic_DNA"/>
</dbReference>
<dbReference type="Gene3D" id="2.30.60.10">
    <property type="entry name" value="Cyanovirin-N"/>
    <property type="match status" value="1"/>
</dbReference>
<dbReference type="Proteomes" id="UP000006039">
    <property type="component" value="Unassembled WGS sequence"/>
</dbReference>
<evidence type="ECO:0000313" key="4">
    <source>
        <dbReference type="EnsemblFungi" id="EJT78292"/>
    </source>
</evidence>
<dbReference type="eggNOG" id="ENOG502RNBE">
    <property type="taxonomic scope" value="Eukaryota"/>
</dbReference>
<dbReference type="SUPFAM" id="SSF51322">
    <property type="entry name" value="Cyanovirin-N"/>
    <property type="match status" value="1"/>
</dbReference>
<feature type="domain" description="Cyanovirin-N" evidence="2">
    <location>
        <begin position="32"/>
        <end position="136"/>
    </location>
</feature>
<sequence>MNLLLLFSALFFFATEAVSGISTRTALARRSFFTTCKDVRTSGVFLFATCDKKPGSDPKSIHSYLDLRNCLTQFNGTLAPATHLKGQGLDQVTACAMTSGSTKLTCSVIPQCAGCQNQTNPLDLEGIIHNNDGQLECKQE</sequence>
<keyword evidence="5" id="KW-1185">Reference proteome</keyword>
<evidence type="ECO:0000256" key="1">
    <source>
        <dbReference type="SAM" id="SignalP"/>
    </source>
</evidence>
<evidence type="ECO:0000313" key="5">
    <source>
        <dbReference type="Proteomes" id="UP000006039"/>
    </source>
</evidence>
<reference evidence="3" key="3">
    <citation type="submission" date="2010-09" db="EMBL/GenBank/DDBJ databases">
        <title>Annotation of Gaeumannomyces graminis var. tritici R3-111a-1.</title>
        <authorList>
            <consortium name="The Broad Institute Genome Sequencing Platform"/>
            <person name="Ma L.-J."/>
            <person name="Dead R."/>
            <person name="Young S.K."/>
            <person name="Zeng Q."/>
            <person name="Gargeya S."/>
            <person name="Fitzgerald M."/>
            <person name="Haas B."/>
            <person name="Abouelleil A."/>
            <person name="Alvarado L."/>
            <person name="Arachchi H.M."/>
            <person name="Berlin A."/>
            <person name="Brown A."/>
            <person name="Chapman S.B."/>
            <person name="Chen Z."/>
            <person name="Dunbar C."/>
            <person name="Freedman E."/>
            <person name="Gearin G."/>
            <person name="Gellesch M."/>
            <person name="Goldberg J."/>
            <person name="Griggs A."/>
            <person name="Gujja S."/>
            <person name="Heiman D."/>
            <person name="Howarth C."/>
            <person name="Larson L."/>
            <person name="Lui A."/>
            <person name="MacDonald P.J.P."/>
            <person name="Mehta T."/>
            <person name="Montmayeur A."/>
            <person name="Murphy C."/>
            <person name="Neiman D."/>
            <person name="Pearson M."/>
            <person name="Priest M."/>
            <person name="Roberts A."/>
            <person name="Saif S."/>
            <person name="Shea T."/>
            <person name="Shenoy N."/>
            <person name="Sisk P."/>
            <person name="Stolte C."/>
            <person name="Sykes S."/>
            <person name="Yandava C."/>
            <person name="Wortman J."/>
            <person name="Nusbaum C."/>
            <person name="Birren B."/>
        </authorList>
    </citation>
    <scope>NUCLEOTIDE SEQUENCE</scope>
    <source>
        <strain evidence="3">R3-111a-1</strain>
    </source>
</reference>
<feature type="chain" id="PRO_5015094303" description="Cyanovirin-N domain-containing protein" evidence="1">
    <location>
        <begin position="21"/>
        <end position="140"/>
    </location>
</feature>
<reference evidence="5" key="1">
    <citation type="submission" date="2010-07" db="EMBL/GenBank/DDBJ databases">
        <title>The genome sequence of Gaeumannomyces graminis var. tritici strain R3-111a-1.</title>
        <authorList>
            <consortium name="The Broad Institute Genome Sequencing Platform"/>
            <person name="Ma L.-J."/>
            <person name="Dead R."/>
            <person name="Young S."/>
            <person name="Zeng Q."/>
            <person name="Koehrsen M."/>
            <person name="Alvarado L."/>
            <person name="Berlin A."/>
            <person name="Chapman S.B."/>
            <person name="Chen Z."/>
            <person name="Freedman E."/>
            <person name="Gellesch M."/>
            <person name="Goldberg J."/>
            <person name="Griggs A."/>
            <person name="Gujja S."/>
            <person name="Heilman E.R."/>
            <person name="Heiman D."/>
            <person name="Hepburn T."/>
            <person name="Howarth C."/>
            <person name="Jen D."/>
            <person name="Larson L."/>
            <person name="Mehta T."/>
            <person name="Neiman D."/>
            <person name="Pearson M."/>
            <person name="Roberts A."/>
            <person name="Saif S."/>
            <person name="Shea T."/>
            <person name="Shenoy N."/>
            <person name="Sisk P."/>
            <person name="Stolte C."/>
            <person name="Sykes S."/>
            <person name="Walk T."/>
            <person name="White J."/>
            <person name="Yandava C."/>
            <person name="Haas B."/>
            <person name="Nusbaum C."/>
            <person name="Birren B."/>
        </authorList>
    </citation>
    <scope>NUCLEOTIDE SEQUENCE [LARGE SCALE GENOMIC DNA]</scope>
    <source>
        <strain evidence="5">R3-111a-1</strain>
    </source>
</reference>
<name>J3NQ36_GAET3</name>
<reference evidence="4" key="4">
    <citation type="journal article" date="2015" name="G3 (Bethesda)">
        <title>Genome sequences of three phytopathogenic species of the Magnaporthaceae family of fungi.</title>
        <authorList>
            <person name="Okagaki L.H."/>
            <person name="Nunes C.C."/>
            <person name="Sailsbery J."/>
            <person name="Clay B."/>
            <person name="Brown D."/>
            <person name="John T."/>
            <person name="Oh Y."/>
            <person name="Young N."/>
            <person name="Fitzgerald M."/>
            <person name="Haas B.J."/>
            <person name="Zeng Q."/>
            <person name="Young S."/>
            <person name="Adiconis X."/>
            <person name="Fan L."/>
            <person name="Levin J.Z."/>
            <person name="Mitchell T.K."/>
            <person name="Okubara P.A."/>
            <person name="Farman M.L."/>
            <person name="Kohn L.M."/>
            <person name="Birren B."/>
            <person name="Ma L.-J."/>
            <person name="Dean R.A."/>
        </authorList>
    </citation>
    <scope>NUCLEOTIDE SEQUENCE</scope>
    <source>
        <strain evidence="4">R3-111a-1</strain>
    </source>
</reference>